<dbReference type="GO" id="GO:0005856">
    <property type="term" value="C:cytoskeleton"/>
    <property type="evidence" value="ECO:0007669"/>
    <property type="project" value="TreeGrafter"/>
</dbReference>
<dbReference type="GO" id="GO:0005886">
    <property type="term" value="C:plasma membrane"/>
    <property type="evidence" value="ECO:0007669"/>
    <property type="project" value="UniProtKB-SubCell"/>
</dbReference>
<evidence type="ECO:0000256" key="1">
    <source>
        <dbReference type="ARBA" id="ARBA00006274"/>
    </source>
</evidence>
<dbReference type="PANTHER" id="PTHR10672:SF3">
    <property type="entry name" value="PROTEIN HU-LI TAI SHAO"/>
    <property type="match status" value="1"/>
</dbReference>
<reference evidence="3" key="1">
    <citation type="submission" date="2020-04" db="EMBL/GenBank/DDBJ databases">
        <authorList>
            <person name="Alioto T."/>
            <person name="Alioto T."/>
            <person name="Gomez Garrido J."/>
        </authorList>
    </citation>
    <scope>NUCLEOTIDE SEQUENCE</scope>
    <source>
        <strain evidence="3">A484AB</strain>
    </source>
</reference>
<comment type="similarity">
    <text evidence="1">Belongs to the aldolase class II family. Adducin subfamily.</text>
</comment>
<sequence length="645" mass="71869">MPEPTRTGGQSLTEMKSRRYSEPAMGRRSVRRPEDIQRDVRGLKLRQRVSLVLKDDYLRHELEDTVRKHGDESEELASVRTYQDFLVPTSNYYGASPGISAVHPINDIRGTDTLNYTKSERVLRCKLASTYRLIDHFGWTESIYNHCTVRCPGERGQGESFLINPHGLLYHEITASGLVKIDSEGNTLDPGSTNCGINKSGFVIHSAIHQSRKDAKCVIHIHDPATVAVASMKQGLLPLSMASATLGPVSYHDFEGISVDLGERERIQKDFPPESKVLFLRNHGIVCVGETLEEAFILTFYTVKACDIQVKAMVAGVDNLVLLSNDMLKKVHECEDGDTKASNAKLTFGMREFEAWMRMLDAQGHRTGYVYHQPDIYNRTVQQPKSEARSPATMTSYRYEILHGDNKTTPARRARSQGKGNTYKNRAKWLNSPVKGTEYRKEFITDSHTEPAILKDSKPEKETVVKILEESKGPAHNEKIVQENITSSKPAAQVMSEIPLESIFNDELTNDSEVFVEKGSNGGETKETKPGETVSSTSTRVVTTSRTVVKSDGAPVTTVEKKVIVNGEEQPVDSNLLSPPAVDVEVEEKEDGSEEGDKGEGEKEEGEGSGGKSRQKVKKKRSFKKSFQGIMNRKSKSDKDDDDKK</sequence>
<evidence type="ECO:0000313" key="3">
    <source>
        <dbReference type="EMBL" id="CAB3979974.1"/>
    </source>
</evidence>
<evidence type="ECO:0000256" key="2">
    <source>
        <dbReference type="SAM" id="MobiDB-lite"/>
    </source>
</evidence>
<name>A0A7D9DA53_PARCT</name>
<feature type="compositionally biased region" description="Basic and acidic residues" evidence="2">
    <location>
        <begin position="635"/>
        <end position="645"/>
    </location>
</feature>
<dbReference type="InterPro" id="IPR036409">
    <property type="entry name" value="Aldolase_II/adducin_N_sf"/>
</dbReference>
<gene>
    <name evidence="3" type="ORF">PACLA_8A002261</name>
</gene>
<dbReference type="Gene3D" id="3.40.225.10">
    <property type="entry name" value="Class II aldolase/adducin N-terminal domain"/>
    <property type="match status" value="1"/>
</dbReference>
<comment type="caution">
    <text evidence="3">The sequence shown here is derived from an EMBL/GenBank/DDBJ whole genome shotgun (WGS) entry which is preliminary data.</text>
</comment>
<protein>
    <submittedName>
        <fullName evidence="3">Uncharacterized protein</fullName>
    </submittedName>
</protein>
<dbReference type="InterPro" id="IPR051017">
    <property type="entry name" value="Aldolase-II_Adducin_sf"/>
</dbReference>
<dbReference type="PANTHER" id="PTHR10672">
    <property type="entry name" value="ADDUCIN"/>
    <property type="match status" value="1"/>
</dbReference>
<dbReference type="SMART" id="SM01007">
    <property type="entry name" value="Aldolase_II"/>
    <property type="match status" value="1"/>
</dbReference>
<feature type="compositionally biased region" description="Acidic residues" evidence="2">
    <location>
        <begin position="584"/>
        <end position="594"/>
    </location>
</feature>
<dbReference type="Pfam" id="PF00596">
    <property type="entry name" value="Aldolase_II"/>
    <property type="match status" value="1"/>
</dbReference>
<dbReference type="GO" id="GO:0051015">
    <property type="term" value="F:actin filament binding"/>
    <property type="evidence" value="ECO:0007669"/>
    <property type="project" value="TreeGrafter"/>
</dbReference>
<dbReference type="EMBL" id="CACRXK020000246">
    <property type="protein sequence ID" value="CAB3979974.1"/>
    <property type="molecule type" value="Genomic_DNA"/>
</dbReference>
<evidence type="ECO:0000313" key="4">
    <source>
        <dbReference type="Proteomes" id="UP001152795"/>
    </source>
</evidence>
<dbReference type="GO" id="GO:0014069">
    <property type="term" value="C:postsynaptic density"/>
    <property type="evidence" value="ECO:0007669"/>
    <property type="project" value="TreeGrafter"/>
</dbReference>
<feature type="region of interest" description="Disordered" evidence="2">
    <location>
        <begin position="516"/>
        <end position="645"/>
    </location>
</feature>
<keyword evidence="4" id="KW-1185">Reference proteome</keyword>
<feature type="compositionally biased region" description="Basic residues" evidence="2">
    <location>
        <begin position="613"/>
        <end position="624"/>
    </location>
</feature>
<feature type="region of interest" description="Disordered" evidence="2">
    <location>
        <begin position="1"/>
        <end position="34"/>
    </location>
</feature>
<dbReference type="OrthoDB" id="3238794at2759"/>
<dbReference type="AlphaFoldDB" id="A0A7D9DA53"/>
<dbReference type="Proteomes" id="UP001152795">
    <property type="component" value="Unassembled WGS sequence"/>
</dbReference>
<feature type="compositionally biased region" description="Low complexity" evidence="2">
    <location>
        <begin position="533"/>
        <end position="548"/>
    </location>
</feature>
<accession>A0A7D9DA53</accession>
<dbReference type="SUPFAM" id="SSF53639">
    <property type="entry name" value="AraD/HMP-PK domain-like"/>
    <property type="match status" value="1"/>
</dbReference>
<dbReference type="NCBIfam" id="NF005451">
    <property type="entry name" value="PRK07044.1"/>
    <property type="match status" value="1"/>
</dbReference>
<organism evidence="3 4">
    <name type="scientific">Paramuricea clavata</name>
    <name type="common">Red gorgonian</name>
    <name type="synonym">Violescent sea-whip</name>
    <dbReference type="NCBI Taxonomy" id="317549"/>
    <lineage>
        <taxon>Eukaryota</taxon>
        <taxon>Metazoa</taxon>
        <taxon>Cnidaria</taxon>
        <taxon>Anthozoa</taxon>
        <taxon>Octocorallia</taxon>
        <taxon>Malacalcyonacea</taxon>
        <taxon>Plexauridae</taxon>
        <taxon>Paramuricea</taxon>
    </lineage>
</organism>
<dbReference type="InterPro" id="IPR001303">
    <property type="entry name" value="Aldolase_II/adducin_N"/>
</dbReference>
<proteinExistence type="inferred from homology"/>